<accession>A0A7I8IGZ1</accession>
<keyword evidence="3" id="KW-1185">Reference proteome</keyword>
<gene>
    <name evidence="1" type="ORF">SI7747_02002662</name>
    <name evidence="2" type="ORF">SI8410_02002855</name>
</gene>
<dbReference type="EMBL" id="LR743589">
    <property type="protein sequence ID" value="CAA2616443.1"/>
    <property type="molecule type" value="Genomic_DNA"/>
</dbReference>
<organism evidence="1">
    <name type="scientific">Spirodela intermedia</name>
    <name type="common">Intermediate duckweed</name>
    <dbReference type="NCBI Taxonomy" id="51605"/>
    <lineage>
        <taxon>Eukaryota</taxon>
        <taxon>Viridiplantae</taxon>
        <taxon>Streptophyta</taxon>
        <taxon>Embryophyta</taxon>
        <taxon>Tracheophyta</taxon>
        <taxon>Spermatophyta</taxon>
        <taxon>Magnoliopsida</taxon>
        <taxon>Liliopsida</taxon>
        <taxon>Araceae</taxon>
        <taxon>Lemnoideae</taxon>
        <taxon>Spirodela</taxon>
    </lineage>
</organism>
<dbReference type="AlphaFoldDB" id="A0A7I8IGZ1"/>
<reference evidence="1" key="1">
    <citation type="submission" date="2019-12" db="EMBL/GenBank/DDBJ databases">
        <authorList>
            <person name="Scholz U."/>
            <person name="Mascher M."/>
            <person name="Fiebig A."/>
        </authorList>
    </citation>
    <scope>NUCLEOTIDE SEQUENCE</scope>
</reference>
<dbReference type="EMBL" id="LR746265">
    <property type="protein sequence ID" value="CAA7391584.1"/>
    <property type="molecule type" value="Genomic_DNA"/>
</dbReference>
<proteinExistence type="predicted"/>
<dbReference type="Proteomes" id="UP000663760">
    <property type="component" value="Chromosome 2"/>
</dbReference>
<evidence type="ECO:0000313" key="2">
    <source>
        <dbReference type="EMBL" id="CAA7391584.1"/>
    </source>
</evidence>
<name>A0A7I8IGZ1_SPIIN</name>
<evidence type="ECO:0000313" key="3">
    <source>
        <dbReference type="Proteomes" id="UP000663760"/>
    </source>
</evidence>
<evidence type="ECO:0000313" key="1">
    <source>
        <dbReference type="EMBL" id="CAA2616443.1"/>
    </source>
</evidence>
<protein>
    <submittedName>
        <fullName evidence="1">Uncharacterized protein</fullName>
    </submittedName>
</protein>
<sequence>MTFYKSDVPNCELIDIYFKNRKFDKVLI</sequence>